<evidence type="ECO:0000259" key="4">
    <source>
        <dbReference type="Pfam" id="PF24809"/>
    </source>
</evidence>
<gene>
    <name evidence="6" type="ORF">MDCFG202_LOCUS592376</name>
</gene>
<dbReference type="InterPro" id="IPR056125">
    <property type="entry name" value="DUF7708"/>
</dbReference>
<dbReference type="Gene3D" id="3.40.50.300">
    <property type="entry name" value="P-loop containing nucleotide triphosphate hydrolases"/>
    <property type="match status" value="1"/>
</dbReference>
<dbReference type="Pfam" id="PF24809">
    <property type="entry name" value="DUF7708"/>
    <property type="match status" value="1"/>
</dbReference>
<dbReference type="InterPro" id="IPR027417">
    <property type="entry name" value="P-loop_NTPase"/>
</dbReference>
<dbReference type="PANTHER" id="PTHR10039">
    <property type="entry name" value="AMELOGENIN"/>
    <property type="match status" value="1"/>
</dbReference>
<evidence type="ECO:0008006" key="8">
    <source>
        <dbReference type="Google" id="ProtNLM"/>
    </source>
</evidence>
<organism evidence="6 7">
    <name type="scientific">Gibberella zeae</name>
    <name type="common">Wheat head blight fungus</name>
    <name type="synonym">Fusarium graminearum</name>
    <dbReference type="NCBI Taxonomy" id="5518"/>
    <lineage>
        <taxon>Eukaryota</taxon>
        <taxon>Fungi</taxon>
        <taxon>Dikarya</taxon>
        <taxon>Ascomycota</taxon>
        <taxon>Pezizomycotina</taxon>
        <taxon>Sordariomycetes</taxon>
        <taxon>Hypocreomycetidae</taxon>
        <taxon>Hypocreales</taxon>
        <taxon>Nectriaceae</taxon>
        <taxon>Fusarium</taxon>
    </lineage>
</organism>
<dbReference type="Proteomes" id="UP000746612">
    <property type="component" value="Unassembled WGS sequence"/>
</dbReference>
<feature type="repeat" description="ANK" evidence="2">
    <location>
        <begin position="1140"/>
        <end position="1172"/>
    </location>
</feature>
<keyword evidence="3" id="KW-0175">Coiled coil</keyword>
<dbReference type="AlphaFoldDB" id="A0A9N8RRQ0"/>
<feature type="domain" description="Nephrocystin 3-like N-terminal" evidence="5">
    <location>
        <begin position="280"/>
        <end position="453"/>
    </location>
</feature>
<dbReference type="InterPro" id="IPR002110">
    <property type="entry name" value="Ankyrin_rpt"/>
</dbReference>
<evidence type="ECO:0000256" key="2">
    <source>
        <dbReference type="PROSITE-ProRule" id="PRU00023"/>
    </source>
</evidence>
<feature type="coiled-coil region" evidence="3">
    <location>
        <begin position="208"/>
        <end position="247"/>
    </location>
</feature>
<evidence type="ECO:0000256" key="3">
    <source>
        <dbReference type="SAM" id="Coils"/>
    </source>
</evidence>
<keyword evidence="2" id="KW-0040">ANK repeat</keyword>
<dbReference type="PRINTS" id="PR01415">
    <property type="entry name" value="ANKYRIN"/>
</dbReference>
<evidence type="ECO:0000313" key="6">
    <source>
        <dbReference type="EMBL" id="CAG2010136.1"/>
    </source>
</evidence>
<dbReference type="Pfam" id="PF24883">
    <property type="entry name" value="NPHP3_N"/>
    <property type="match status" value="1"/>
</dbReference>
<protein>
    <recommendedName>
        <fullName evidence="8">NACHT domain-containing protein</fullName>
    </recommendedName>
</protein>
<reference evidence="6" key="1">
    <citation type="submission" date="2021-03" db="EMBL/GenBank/DDBJ databases">
        <authorList>
            <person name="Alouane T."/>
            <person name="Langin T."/>
            <person name="Bonhomme L."/>
        </authorList>
    </citation>
    <scope>NUCLEOTIDE SEQUENCE</scope>
    <source>
        <strain evidence="6">MDC_Fg202</strain>
    </source>
</reference>
<dbReference type="Gene3D" id="1.25.40.20">
    <property type="entry name" value="Ankyrin repeat-containing domain"/>
    <property type="match status" value="2"/>
</dbReference>
<dbReference type="Pfam" id="PF12796">
    <property type="entry name" value="Ank_2"/>
    <property type="match status" value="2"/>
</dbReference>
<dbReference type="PROSITE" id="PS50088">
    <property type="entry name" value="ANK_REPEAT"/>
    <property type="match status" value="3"/>
</dbReference>
<keyword evidence="1" id="KW-0677">Repeat</keyword>
<accession>A0A9N8RRQ0</accession>
<dbReference type="PROSITE" id="PS50297">
    <property type="entry name" value="ANK_REP_REGION"/>
    <property type="match status" value="2"/>
</dbReference>
<feature type="repeat" description="ANK" evidence="2">
    <location>
        <begin position="1074"/>
        <end position="1106"/>
    </location>
</feature>
<dbReference type="Pfam" id="PF00023">
    <property type="entry name" value="Ank"/>
    <property type="match status" value="1"/>
</dbReference>
<dbReference type="InterPro" id="IPR036770">
    <property type="entry name" value="Ankyrin_rpt-contain_sf"/>
</dbReference>
<dbReference type="SMART" id="SM00248">
    <property type="entry name" value="ANK"/>
    <property type="match status" value="6"/>
</dbReference>
<dbReference type="SUPFAM" id="SSF48403">
    <property type="entry name" value="Ankyrin repeat"/>
    <property type="match status" value="2"/>
</dbReference>
<dbReference type="InterPro" id="IPR056884">
    <property type="entry name" value="NPHP3-like_N"/>
</dbReference>
<evidence type="ECO:0000313" key="7">
    <source>
        <dbReference type="Proteomes" id="UP000746612"/>
    </source>
</evidence>
<feature type="repeat" description="ANK" evidence="2">
    <location>
        <begin position="1107"/>
        <end position="1139"/>
    </location>
</feature>
<name>A0A9N8RRQ0_GIBZA</name>
<dbReference type="EMBL" id="CAJPIJ010000212">
    <property type="protein sequence ID" value="CAG2010136.1"/>
    <property type="molecule type" value="Genomic_DNA"/>
</dbReference>
<dbReference type="PANTHER" id="PTHR10039:SF14">
    <property type="entry name" value="NACHT DOMAIN-CONTAINING PROTEIN"/>
    <property type="match status" value="1"/>
</dbReference>
<comment type="caution">
    <text evidence="6">The sequence shown here is derived from an EMBL/GenBank/DDBJ whole genome shotgun (WGS) entry which is preliminary data.</text>
</comment>
<evidence type="ECO:0000259" key="5">
    <source>
        <dbReference type="Pfam" id="PF24883"/>
    </source>
</evidence>
<dbReference type="SUPFAM" id="SSF52540">
    <property type="entry name" value="P-loop containing nucleoside triphosphate hydrolases"/>
    <property type="match status" value="1"/>
</dbReference>
<proteinExistence type="predicted"/>
<sequence>MSSSVSQTQARTGSDPVFDKAAAKFKKRLTKDQAAKFANCTIDDVRDQIRDIQNCHGAQRRLRNMERISKFVEGMLQLGTVVEVFLNLDNTVALIWGPMKFLLVTASTWIDTLDSLLDVYGQIGEVLPDLTRYRQIYKEYPSVHTHLEAYYCDILQFHSNALDVFARPGWKVLFHSAWKTFKTQFDPILKSLERHRVMLSEEKLTAVMQETQKQGQSIQDKLHQLNRDLQERDKKDAERDLITLQSQIHQQYRIVESKINAPNYHEDYEIASQKPFQSTSGQWIISHPLVSEWLDFRSQADGKIYLSGIPGAGKTVLTSSLITHLKELKSSTRDSGDRFTISYFYFKHDQPKKNSFVSLLLALLAQLVAQDESLLDHVYQACRSIDPQLFRSLDEVSRHVSTALQSQSRCFVIVDGLDECPEAPKVLEWFDSVMFNQDGTSGAADSNIRLFISGQRDGILESQMSHYKIIHLDMSPGHDQDIKEYSEAMASKIRAKFSLDLEYEQDVVSCVTSHACGMFLYAQIVLTNLISQTSKYDFKQEMKAETFPDGLEQAYERVIVRVLRNPNKSERAVAKHILGIIICAFRPLHWREIKSKLCINPSKSEADIDRDLVMSCKQICSSLVDVSYVESSISSPGEEIIDLVHSSAKTYLVQTKEIDLPTENAKMALFCAEYMVSQPLTPGLSKQDIRDFATKGYYGFHDYAVAFWWKHVQQVLAASQLDTDLTRRVLQAAHRYVIESGQLEEIGSLHDSGEDIQSLKTKLEGLPQNLRDWDIIKFYEMRVVAIRQSIGDLISQPYERKIQALALYGPWRYKCRKPWCHSFSRGFEKAQQQQIHVNQHELPFTCEHPGCFATEVGFEKETDLKTHARRWHPKEQPPLFPAPKQTTTSQSAILKAIRTGDLQSVRSLVEQGNIVPTWGISFLQTAVQNGHLHVVRYLTELGANGTLWIWRNNSSTLALNAAVKRADLEIVTFLCGVDGSEFSYKTLCKCVEIVPFPKSIMTMLLTRYPPRNIDYVLYFAIRSRNVTATAYFAEHLHVSIFHRALEIAVEVAYLPCLDALLSSGKTDPNTRLSNGDLALHVACASGSIPIIRRLYSVTTTIGMKNNIGNTPLHLASKCGRYEAVEFLIQRGADINAQNQFSMTPLLLAIENGHEAVQMLLLENGAELDAVDTSLDQQLNGGGVQFQSGDVLNDFDFESFL</sequence>
<feature type="domain" description="DUF7708" evidence="4">
    <location>
        <begin position="68"/>
        <end position="208"/>
    </location>
</feature>
<evidence type="ECO:0000256" key="1">
    <source>
        <dbReference type="ARBA" id="ARBA00022737"/>
    </source>
</evidence>